<proteinExistence type="predicted"/>
<dbReference type="EMBL" id="JANFWR010000007">
    <property type="protein sequence ID" value="MCW0398780.1"/>
    <property type="molecule type" value="Genomic_DNA"/>
</dbReference>
<keyword evidence="2" id="KW-1185">Reference proteome</keyword>
<name>A0ABT3DTG1_9XANT</name>
<evidence type="ECO:0008006" key="3">
    <source>
        <dbReference type="Google" id="ProtNLM"/>
    </source>
</evidence>
<evidence type="ECO:0000313" key="1">
    <source>
        <dbReference type="EMBL" id="MCW0398780.1"/>
    </source>
</evidence>
<organism evidence="1 2">
    <name type="scientific">Xanthomonas sacchari</name>
    <dbReference type="NCBI Taxonomy" id="56458"/>
    <lineage>
        <taxon>Bacteria</taxon>
        <taxon>Pseudomonadati</taxon>
        <taxon>Pseudomonadota</taxon>
        <taxon>Gammaproteobacteria</taxon>
        <taxon>Lysobacterales</taxon>
        <taxon>Lysobacteraceae</taxon>
        <taxon>Xanthomonas</taxon>
    </lineage>
</organism>
<accession>A0ABT3DTG1</accession>
<protein>
    <recommendedName>
        <fullName evidence="3">Phage tail protein</fullName>
    </recommendedName>
</protein>
<reference evidence="1 2" key="1">
    <citation type="submission" date="2022-06" db="EMBL/GenBank/DDBJ databases">
        <title>Dynamics of rice microbiomes reveals core vertical transmitted seed endophytes.</title>
        <authorList>
            <person name="Liao K."/>
            <person name="Zhang X."/>
        </authorList>
    </citation>
    <scope>NUCLEOTIDE SEQUENCE [LARGE SCALE GENOMIC DNA]</scope>
    <source>
        <strain evidence="1 2">YT10-10-1</strain>
    </source>
</reference>
<gene>
    <name evidence="1" type="ORF">NB700_001336</name>
</gene>
<dbReference type="RefSeq" id="WP_267082236.1">
    <property type="nucleotide sequence ID" value="NZ_CP099530.1"/>
</dbReference>
<comment type="caution">
    <text evidence="1">The sequence shown here is derived from an EMBL/GenBank/DDBJ whole genome shotgun (WGS) entry which is preliminary data.</text>
</comment>
<evidence type="ECO:0000313" key="2">
    <source>
        <dbReference type="Proteomes" id="UP001320843"/>
    </source>
</evidence>
<sequence>MANIRFSDKPQLAALFGSEAIPAQSVAGGTDTGGNAVAAGNDVRIPVAQLAAFCAAYRRAVATINQSSSGALTVDYSLGDYFIVNLAANVTGITISNPPAATYGGSIRIRFVQDSTGGRSVVLPSSAKAITGTDTSVQSAAGAQTVLHLTTDDGGNSWAYSMKAVAA</sequence>
<dbReference type="Proteomes" id="UP001320843">
    <property type="component" value="Unassembled WGS sequence"/>
</dbReference>